<dbReference type="EMBL" id="VCKY01000002">
    <property type="protein sequence ID" value="TMR25435.1"/>
    <property type="molecule type" value="Genomic_DNA"/>
</dbReference>
<name>A0A5S4FXE1_9ACTN</name>
<sequence>MRVGHGIDHLEIVAGEAMGGYADRLHGLSGVLDALEIHAVTFADGERRFALIVADLVCVNGDVVERVRAAVRELGVDSCWVAATHTHAGPEAGCSPGGAPTPPELAERVVSAALRAAAAALKGEGDATVHTERVQVPDLASRRHLPEWRAIDIPVDVIVVSSAGRVAGAVVVSPVHPTVLPADNHHASADLSGGIRRALRTDACWVVVATGAAGDISTRHTRRGRDQHEIDRLGTLVATRLHPTVQPADAPRNASVVPAVSTRVRLAAKRPEEAVVPDDVGVTDERGQSVLEQGRRIARDMMAGDHSDPYEIEVQAVGLDAVTLVAVPGELFLELGEKVRAAAAAPGIDVVVIGYANGYLGYLPSRDTPTSYETLVSPVAEGSGELVVAAAIDAAGQIMNRRSRDGRV</sequence>
<dbReference type="RefSeq" id="WP_138664126.1">
    <property type="nucleotide sequence ID" value="NZ_VCKY01000002.1"/>
</dbReference>
<comment type="caution">
    <text evidence="1">The sequence shown here is derived from an EMBL/GenBank/DDBJ whole genome shotgun (WGS) entry which is preliminary data.</text>
</comment>
<evidence type="ECO:0000313" key="2">
    <source>
        <dbReference type="Proteomes" id="UP000309128"/>
    </source>
</evidence>
<reference evidence="1 2" key="1">
    <citation type="submission" date="2019-05" db="EMBL/GenBank/DDBJ databases">
        <title>Draft genome sequence of Nonomuraea turkmeniaca DSM 43926.</title>
        <authorList>
            <person name="Saricaoglu S."/>
            <person name="Isik K."/>
        </authorList>
    </citation>
    <scope>NUCLEOTIDE SEQUENCE [LARGE SCALE GENOMIC DNA]</scope>
    <source>
        <strain evidence="1 2">DSM 43926</strain>
    </source>
</reference>
<gene>
    <name evidence="1" type="ORF">ETD86_00865</name>
</gene>
<proteinExistence type="predicted"/>
<evidence type="ECO:0008006" key="3">
    <source>
        <dbReference type="Google" id="ProtNLM"/>
    </source>
</evidence>
<keyword evidence="2" id="KW-1185">Reference proteome</keyword>
<dbReference type="Proteomes" id="UP000309128">
    <property type="component" value="Unassembled WGS sequence"/>
</dbReference>
<protein>
    <recommendedName>
        <fullName evidence="3">Neutral/alkaline non-lysosomal ceramidase N-terminal domain-containing protein</fullName>
    </recommendedName>
</protein>
<dbReference type="OrthoDB" id="622550at2"/>
<organism evidence="1 2">
    <name type="scientific">Nonomuraea turkmeniaca</name>
    <dbReference type="NCBI Taxonomy" id="103838"/>
    <lineage>
        <taxon>Bacteria</taxon>
        <taxon>Bacillati</taxon>
        <taxon>Actinomycetota</taxon>
        <taxon>Actinomycetes</taxon>
        <taxon>Streptosporangiales</taxon>
        <taxon>Streptosporangiaceae</taxon>
        <taxon>Nonomuraea</taxon>
    </lineage>
</organism>
<accession>A0A5S4FXE1</accession>
<dbReference type="AlphaFoldDB" id="A0A5S4FXE1"/>
<evidence type="ECO:0000313" key="1">
    <source>
        <dbReference type="EMBL" id="TMR25435.1"/>
    </source>
</evidence>